<evidence type="ECO:0000256" key="2">
    <source>
        <dbReference type="ARBA" id="ARBA00022448"/>
    </source>
</evidence>
<dbReference type="PROSITE" id="PS50850">
    <property type="entry name" value="MFS"/>
    <property type="match status" value="1"/>
</dbReference>
<feature type="transmembrane region" description="Helical" evidence="7">
    <location>
        <begin position="130"/>
        <end position="151"/>
    </location>
</feature>
<feature type="domain" description="Major facilitator superfamily (MFS) profile" evidence="8">
    <location>
        <begin position="5"/>
        <end position="381"/>
    </location>
</feature>
<dbReference type="GO" id="GO:0005886">
    <property type="term" value="C:plasma membrane"/>
    <property type="evidence" value="ECO:0007669"/>
    <property type="project" value="UniProtKB-SubCell"/>
</dbReference>
<keyword evidence="2" id="KW-0813">Transport</keyword>
<accession>A0A7W4QFF5</accession>
<evidence type="ECO:0000256" key="1">
    <source>
        <dbReference type="ARBA" id="ARBA00004651"/>
    </source>
</evidence>
<keyword evidence="4 7" id="KW-0812">Transmembrane</keyword>
<gene>
    <name evidence="9" type="primary">ycaD</name>
    <name evidence="9" type="ORF">BACVE_000862</name>
</gene>
<reference evidence="10" key="1">
    <citation type="submission" date="2020-10" db="EMBL/GenBank/DDBJ databases">
        <title>Complete genome sequence of Bacillus velezensis NST6.</title>
        <authorList>
            <person name="Choi J."/>
        </authorList>
    </citation>
    <scope>NUCLEOTIDE SEQUENCE [LARGE SCALE GENOMIC DNA]</scope>
    <source>
        <strain evidence="10">NST6</strain>
    </source>
</reference>
<feature type="transmembrane region" description="Helical" evidence="7">
    <location>
        <begin position="197"/>
        <end position="217"/>
    </location>
</feature>
<dbReference type="Gene3D" id="1.20.1250.20">
    <property type="entry name" value="MFS general substrate transporter like domains"/>
    <property type="match status" value="2"/>
</dbReference>
<comment type="subcellular location">
    <subcellularLocation>
        <location evidence="1">Cell membrane</location>
        <topology evidence="1">Multi-pass membrane protein</topology>
    </subcellularLocation>
</comment>
<dbReference type="InterPro" id="IPR047200">
    <property type="entry name" value="MFS_YcaD-like"/>
</dbReference>
<keyword evidence="5 7" id="KW-1133">Transmembrane helix</keyword>
<name>A0A7W4QFF5_BACVE</name>
<feature type="transmembrane region" description="Helical" evidence="7">
    <location>
        <begin position="269"/>
        <end position="285"/>
    </location>
</feature>
<evidence type="ECO:0000256" key="4">
    <source>
        <dbReference type="ARBA" id="ARBA00022692"/>
    </source>
</evidence>
<feature type="transmembrane region" description="Helical" evidence="7">
    <location>
        <begin position="157"/>
        <end position="176"/>
    </location>
</feature>
<dbReference type="RefSeq" id="WP_063637090.1">
    <property type="nucleotide sequence ID" value="NZ_BDDG01000019.1"/>
</dbReference>
<sequence length="392" mass="42631">MSRLYFFILVLLVSISGFSQGMLLPVISVIFETNGESAAINGLHATGLYIGVLLASPFMEAPLRKLGFKPLMVMGGFLVIISLFSFIWLQSIWLWFFLRLLIGIGDHMLHFSTQTWVTSKSTPRNRGRNISLYGLSFGLGFAVGPFMVPLVKTSPSLPFIVSGCISLAAWLFVFVLRNEYPAQGPDETSGDNSAKRFYRALLFGWVAFLPAFGYGFLETALNGSFPVYALRLGISVDAVAMILPAFAIGSIVFQFPLGLLSDRFGRKRVLLVILLTGALCFLTAGLFPSPSVIGCCFFTAGMAVGSMFSLGISYMSDLLPSHLLPAGNLLCGISFSLGSMIGPVAGGWYMQRFESANLFYFITVILVCIWLALVFGKTKHSPASKSHSFPAS</sequence>
<feature type="transmembrane region" description="Helical" evidence="7">
    <location>
        <begin position="291"/>
        <end position="314"/>
    </location>
</feature>
<feature type="transmembrane region" description="Helical" evidence="7">
    <location>
        <begin position="71"/>
        <end position="98"/>
    </location>
</feature>
<evidence type="ECO:0000256" key="3">
    <source>
        <dbReference type="ARBA" id="ARBA00022475"/>
    </source>
</evidence>
<dbReference type="InterPro" id="IPR036259">
    <property type="entry name" value="MFS_trans_sf"/>
</dbReference>
<dbReference type="Proteomes" id="UP000587477">
    <property type="component" value="Chromosome"/>
</dbReference>
<dbReference type="PANTHER" id="PTHR23521:SF2">
    <property type="entry name" value="TRANSPORTER MFS SUPERFAMILY"/>
    <property type="match status" value="1"/>
</dbReference>
<dbReference type="Pfam" id="PF07690">
    <property type="entry name" value="MFS_1"/>
    <property type="match status" value="1"/>
</dbReference>
<keyword evidence="6 7" id="KW-0472">Membrane</keyword>
<evidence type="ECO:0000259" key="8">
    <source>
        <dbReference type="PROSITE" id="PS50850"/>
    </source>
</evidence>
<feature type="transmembrane region" description="Helical" evidence="7">
    <location>
        <begin position="6"/>
        <end position="31"/>
    </location>
</feature>
<evidence type="ECO:0000256" key="6">
    <source>
        <dbReference type="ARBA" id="ARBA00023136"/>
    </source>
</evidence>
<feature type="transmembrane region" description="Helical" evidence="7">
    <location>
        <begin position="326"/>
        <end position="346"/>
    </location>
</feature>
<evidence type="ECO:0000256" key="5">
    <source>
        <dbReference type="ARBA" id="ARBA00022989"/>
    </source>
</evidence>
<proteinExistence type="predicted"/>
<feature type="transmembrane region" description="Helical" evidence="7">
    <location>
        <begin position="38"/>
        <end position="59"/>
    </location>
</feature>
<dbReference type="InterPro" id="IPR011701">
    <property type="entry name" value="MFS"/>
</dbReference>
<protein>
    <submittedName>
        <fullName evidence="9">Putative MFS-type transporter YcaD</fullName>
    </submittedName>
</protein>
<dbReference type="SUPFAM" id="SSF103473">
    <property type="entry name" value="MFS general substrate transporter"/>
    <property type="match status" value="1"/>
</dbReference>
<evidence type="ECO:0000256" key="7">
    <source>
        <dbReference type="SAM" id="Phobius"/>
    </source>
</evidence>
<dbReference type="CDD" id="cd17477">
    <property type="entry name" value="MFS_YcaD_like"/>
    <property type="match status" value="1"/>
</dbReference>
<organism evidence="9 10">
    <name type="scientific">Bacillus velezensis</name>
    <dbReference type="NCBI Taxonomy" id="492670"/>
    <lineage>
        <taxon>Bacteria</taxon>
        <taxon>Bacillati</taxon>
        <taxon>Bacillota</taxon>
        <taxon>Bacilli</taxon>
        <taxon>Bacillales</taxon>
        <taxon>Bacillaceae</taxon>
        <taxon>Bacillus</taxon>
        <taxon>Bacillus amyloliquefaciens group</taxon>
    </lineage>
</organism>
<feature type="transmembrane region" description="Helical" evidence="7">
    <location>
        <begin position="229"/>
        <end position="257"/>
    </location>
</feature>
<dbReference type="AlphaFoldDB" id="A0A7W4QFF5"/>
<dbReference type="PANTHER" id="PTHR23521">
    <property type="entry name" value="TRANSPORTER MFS SUPERFAMILY"/>
    <property type="match status" value="1"/>
</dbReference>
<evidence type="ECO:0000313" key="9">
    <source>
        <dbReference type="EMBL" id="QOY25913.1"/>
    </source>
</evidence>
<dbReference type="EMBL" id="CP063687">
    <property type="protein sequence ID" value="QOY25913.1"/>
    <property type="molecule type" value="Genomic_DNA"/>
</dbReference>
<evidence type="ECO:0000313" key="10">
    <source>
        <dbReference type="Proteomes" id="UP000587477"/>
    </source>
</evidence>
<dbReference type="GO" id="GO:0022857">
    <property type="term" value="F:transmembrane transporter activity"/>
    <property type="evidence" value="ECO:0007669"/>
    <property type="project" value="InterPro"/>
</dbReference>
<dbReference type="InterPro" id="IPR020846">
    <property type="entry name" value="MFS_dom"/>
</dbReference>
<keyword evidence="3" id="KW-1003">Cell membrane</keyword>
<feature type="transmembrane region" description="Helical" evidence="7">
    <location>
        <begin position="358"/>
        <end position="376"/>
    </location>
</feature>